<evidence type="ECO:0000313" key="2">
    <source>
        <dbReference type="Proteomes" id="UP000646827"/>
    </source>
</evidence>
<accession>A0A8H7RV76</accession>
<comment type="caution">
    <text evidence="1">The sequence shown here is derived from an EMBL/GenBank/DDBJ whole genome shotgun (WGS) entry which is preliminary data.</text>
</comment>
<evidence type="ECO:0000313" key="1">
    <source>
        <dbReference type="EMBL" id="KAG2217654.1"/>
    </source>
</evidence>
<protein>
    <submittedName>
        <fullName evidence="1">Uncharacterized protein</fullName>
    </submittedName>
</protein>
<dbReference type="Proteomes" id="UP000646827">
    <property type="component" value="Unassembled WGS sequence"/>
</dbReference>
<reference evidence="1 2" key="1">
    <citation type="submission" date="2020-12" db="EMBL/GenBank/DDBJ databases">
        <title>Metabolic potential, ecology and presence of endohyphal bacteria is reflected in genomic diversity of Mucoromycotina.</title>
        <authorList>
            <person name="Muszewska A."/>
            <person name="Okrasinska A."/>
            <person name="Steczkiewicz K."/>
            <person name="Drgas O."/>
            <person name="Orlowska M."/>
            <person name="Perlinska-Lenart U."/>
            <person name="Aleksandrzak-Piekarczyk T."/>
            <person name="Szatraj K."/>
            <person name="Zielenkiewicz U."/>
            <person name="Pilsyk S."/>
            <person name="Malc E."/>
            <person name="Mieczkowski P."/>
            <person name="Kruszewska J.S."/>
            <person name="Biernat P."/>
            <person name="Pawlowska J."/>
        </authorList>
    </citation>
    <scope>NUCLEOTIDE SEQUENCE [LARGE SCALE GENOMIC DNA]</scope>
    <source>
        <strain evidence="1 2">CBS 142.35</strain>
    </source>
</reference>
<sequence length="243" mass="27405">MDVNKHVRNLAIGPYIDTVCGTTNNKGPSKYVYYVDDCNQDAAEIHGKLKKADMNAMIQDLRGVNGGELKRAMISYNRQNGRNVMINTSFKYGQQMWIGGNTFSSLIAHRETSRAAYIVRIELNVDVNLCKGKGSIDATGPQYYFGEIPFFMVHKQGQDKRILVPIYVYERPSIDPSSGSVYITSTSLKRLIIINPESINNFCGTLTYGTRSYFIWPRMISHHPVVMAMIHGAVKNIFISTFE</sequence>
<organism evidence="1 2">
    <name type="scientific">Circinella minor</name>
    <dbReference type="NCBI Taxonomy" id="1195481"/>
    <lineage>
        <taxon>Eukaryota</taxon>
        <taxon>Fungi</taxon>
        <taxon>Fungi incertae sedis</taxon>
        <taxon>Mucoromycota</taxon>
        <taxon>Mucoromycotina</taxon>
        <taxon>Mucoromycetes</taxon>
        <taxon>Mucorales</taxon>
        <taxon>Lichtheimiaceae</taxon>
        <taxon>Circinella</taxon>
    </lineage>
</organism>
<dbReference type="OrthoDB" id="10650392at2759"/>
<dbReference type="AlphaFoldDB" id="A0A8H7RV76"/>
<dbReference type="EMBL" id="JAEPRB010000282">
    <property type="protein sequence ID" value="KAG2217654.1"/>
    <property type="molecule type" value="Genomic_DNA"/>
</dbReference>
<name>A0A8H7RV76_9FUNG</name>
<keyword evidence="2" id="KW-1185">Reference proteome</keyword>
<gene>
    <name evidence="1" type="ORF">INT45_000784</name>
</gene>
<proteinExistence type="predicted"/>